<dbReference type="AlphaFoldDB" id="K5XD18"/>
<dbReference type="GO" id="GO:0008270">
    <property type="term" value="F:zinc ion binding"/>
    <property type="evidence" value="ECO:0007669"/>
    <property type="project" value="UniProtKB-KW"/>
</dbReference>
<dbReference type="PROSITE" id="PS00028">
    <property type="entry name" value="ZINC_FINGER_C2H2_1"/>
    <property type="match status" value="1"/>
</dbReference>
<dbReference type="PANTHER" id="PTHR47251:SF1">
    <property type="entry name" value="FINGER DOMAIN PROTEIN, PUTATIVE (AFU_ORTHOLOGUE AFUA_3G04180)-RELATED"/>
    <property type="match status" value="1"/>
</dbReference>
<keyword evidence="1" id="KW-0479">Metal-binding</keyword>
<evidence type="ECO:0000256" key="1">
    <source>
        <dbReference type="ARBA" id="ARBA00022723"/>
    </source>
</evidence>
<dbReference type="SMART" id="SM00443">
    <property type="entry name" value="G_patch"/>
    <property type="match status" value="1"/>
</dbReference>
<dbReference type="Pfam" id="PF01585">
    <property type="entry name" value="G-patch"/>
    <property type="match status" value="1"/>
</dbReference>
<name>K5XD18_PHACS</name>
<feature type="compositionally biased region" description="Polar residues" evidence="4">
    <location>
        <begin position="311"/>
        <end position="324"/>
    </location>
</feature>
<evidence type="ECO:0000313" key="6">
    <source>
        <dbReference type="EMBL" id="EKM60892.1"/>
    </source>
</evidence>
<evidence type="ECO:0000256" key="2">
    <source>
        <dbReference type="ARBA" id="ARBA00022771"/>
    </source>
</evidence>
<feature type="region of interest" description="Disordered" evidence="4">
    <location>
        <begin position="141"/>
        <end position="162"/>
    </location>
</feature>
<feature type="compositionally biased region" description="Basic and acidic residues" evidence="4">
    <location>
        <begin position="144"/>
        <end position="162"/>
    </location>
</feature>
<evidence type="ECO:0000256" key="4">
    <source>
        <dbReference type="SAM" id="MobiDB-lite"/>
    </source>
</evidence>
<feature type="compositionally biased region" description="Polar residues" evidence="4">
    <location>
        <begin position="259"/>
        <end position="276"/>
    </location>
</feature>
<dbReference type="RefSeq" id="XP_007390335.1">
    <property type="nucleotide sequence ID" value="XM_007390273.1"/>
</dbReference>
<dbReference type="STRING" id="650164.K5XD18"/>
<dbReference type="GeneID" id="18910655"/>
<dbReference type="OrthoDB" id="4822at2759"/>
<gene>
    <name evidence="6" type="ORF">PHACADRAFT_190019</name>
</gene>
<keyword evidence="2" id="KW-0863">Zinc-finger</keyword>
<dbReference type="InParanoid" id="K5XD18"/>
<feature type="region of interest" description="Disordered" evidence="4">
    <location>
        <begin position="1"/>
        <end position="72"/>
    </location>
</feature>
<feature type="compositionally biased region" description="Pro residues" evidence="4">
    <location>
        <begin position="386"/>
        <end position="403"/>
    </location>
</feature>
<reference evidence="6 7" key="1">
    <citation type="journal article" date="2012" name="BMC Genomics">
        <title>Comparative genomics of the white-rot fungi, Phanerochaete carnosa and P. chrysosporium, to elucidate the genetic basis of the distinct wood types they colonize.</title>
        <authorList>
            <person name="Suzuki H."/>
            <person name="MacDonald J."/>
            <person name="Syed K."/>
            <person name="Salamov A."/>
            <person name="Hori C."/>
            <person name="Aerts A."/>
            <person name="Henrissat B."/>
            <person name="Wiebenga A."/>
            <person name="vanKuyk P.A."/>
            <person name="Barry K."/>
            <person name="Lindquist E."/>
            <person name="LaButti K."/>
            <person name="Lapidus A."/>
            <person name="Lucas S."/>
            <person name="Coutinho P."/>
            <person name="Gong Y."/>
            <person name="Samejima M."/>
            <person name="Mahadevan R."/>
            <person name="Abou-Zaid M."/>
            <person name="de Vries R.P."/>
            <person name="Igarashi K."/>
            <person name="Yadav J.S."/>
            <person name="Grigoriev I.V."/>
            <person name="Master E.R."/>
        </authorList>
    </citation>
    <scope>NUCLEOTIDE SEQUENCE [LARGE SCALE GENOMIC DNA]</scope>
    <source>
        <strain evidence="6 7">HHB-10118-sp</strain>
    </source>
</reference>
<keyword evidence="3" id="KW-0862">Zinc</keyword>
<evidence type="ECO:0000313" key="7">
    <source>
        <dbReference type="Proteomes" id="UP000008370"/>
    </source>
</evidence>
<accession>K5XD18</accession>
<dbReference type="InterPro" id="IPR013087">
    <property type="entry name" value="Znf_C2H2_type"/>
</dbReference>
<evidence type="ECO:0000259" key="5">
    <source>
        <dbReference type="PROSITE" id="PS50174"/>
    </source>
</evidence>
<dbReference type="SUPFAM" id="SSF57667">
    <property type="entry name" value="beta-beta-alpha zinc fingers"/>
    <property type="match status" value="1"/>
</dbReference>
<dbReference type="GO" id="GO:0003676">
    <property type="term" value="F:nucleic acid binding"/>
    <property type="evidence" value="ECO:0007669"/>
    <property type="project" value="InterPro"/>
</dbReference>
<proteinExistence type="predicted"/>
<feature type="domain" description="G-patch" evidence="5">
    <location>
        <begin position="85"/>
        <end position="131"/>
    </location>
</feature>
<dbReference type="EMBL" id="JH930468">
    <property type="protein sequence ID" value="EKM60892.1"/>
    <property type="molecule type" value="Genomic_DNA"/>
</dbReference>
<dbReference type="KEGG" id="pco:PHACADRAFT_190019"/>
<feature type="compositionally biased region" description="Basic and acidic residues" evidence="4">
    <location>
        <begin position="229"/>
        <end position="247"/>
    </location>
</feature>
<dbReference type="InterPro" id="IPR000467">
    <property type="entry name" value="G_patch_dom"/>
</dbReference>
<dbReference type="Pfam" id="PF12171">
    <property type="entry name" value="zf-C2H2_jaz"/>
    <property type="match status" value="1"/>
</dbReference>
<evidence type="ECO:0000256" key="3">
    <source>
        <dbReference type="ARBA" id="ARBA00022833"/>
    </source>
</evidence>
<feature type="region of interest" description="Disordered" evidence="4">
    <location>
        <begin position="221"/>
        <end position="479"/>
    </location>
</feature>
<feature type="compositionally biased region" description="Low complexity" evidence="4">
    <location>
        <begin position="347"/>
        <end position="369"/>
    </location>
</feature>
<sequence>MSAESVARWNAIPMVRLEADSDSGPSLLKRTRDETQDDESDDNISLVSRSPSPPPRPDAMDTDKYDEYVQRPEREVITVDTKIGSTNRGFAMLAKLGWTEGQPLGLSSEGRVDPIPFVLKNDFTGLGKVNQDVKMIESTVSQRRGLDSERQTRETEEQRKAREETVAKRDAVKTEISNVLRAFYCELCEKQFQTVGQYDEHTNSYAHHHKARFRDMQAAQKANFGGQEEIDKRKEKERKREEKELRKLAKAAGIKMAKPTTSAAEPPSTAQPSDATSEVKPAGPKKSGWATVGNAAAPPADPAPPGRARSGWSSANPASDTPRSGSGWAPANPATDAPRSSGRSKVSPAPAESSQHPPSASAPSGSAPAFRTGGWTTLDDSVTRSIPPPPQPHAPEPAAPSPLPAARSEWAAVGTAAPTAGSGVWAPAPPPPSNPPPAATPVAMPPATQNVPQGAVRQEVSRSGWQQFKAGAGSSRRRR</sequence>
<dbReference type="InterPro" id="IPR036236">
    <property type="entry name" value="Znf_C2H2_sf"/>
</dbReference>
<dbReference type="InterPro" id="IPR022755">
    <property type="entry name" value="Znf_C2H2_jaz"/>
</dbReference>
<feature type="compositionally biased region" description="Basic and acidic residues" evidence="4">
    <location>
        <begin position="58"/>
        <end position="72"/>
    </location>
</feature>
<protein>
    <recommendedName>
        <fullName evidence="5">G-patch domain-containing protein</fullName>
    </recommendedName>
</protein>
<dbReference type="PROSITE" id="PS50174">
    <property type="entry name" value="G_PATCH"/>
    <property type="match status" value="1"/>
</dbReference>
<dbReference type="HOGENOM" id="CLU_032847_1_0_1"/>
<dbReference type="Proteomes" id="UP000008370">
    <property type="component" value="Unassembled WGS sequence"/>
</dbReference>
<organism evidence="6 7">
    <name type="scientific">Phanerochaete carnosa (strain HHB-10118-sp)</name>
    <name type="common">White-rot fungus</name>
    <name type="synonym">Peniophora carnosa</name>
    <dbReference type="NCBI Taxonomy" id="650164"/>
    <lineage>
        <taxon>Eukaryota</taxon>
        <taxon>Fungi</taxon>
        <taxon>Dikarya</taxon>
        <taxon>Basidiomycota</taxon>
        <taxon>Agaricomycotina</taxon>
        <taxon>Agaricomycetes</taxon>
        <taxon>Polyporales</taxon>
        <taxon>Phanerochaetaceae</taxon>
        <taxon>Phanerochaete</taxon>
    </lineage>
</organism>
<feature type="compositionally biased region" description="Polar residues" evidence="4">
    <location>
        <begin position="374"/>
        <end position="384"/>
    </location>
</feature>
<dbReference type="PANTHER" id="PTHR47251">
    <property type="entry name" value="FINGER DOMAIN PROTEIN, PUTATIVE (AFU_ORTHOLOGUE AFUA_3G04180)-RELATED"/>
    <property type="match status" value="1"/>
</dbReference>
<feature type="compositionally biased region" description="Pro residues" evidence="4">
    <location>
        <begin position="427"/>
        <end position="439"/>
    </location>
</feature>
<keyword evidence="7" id="KW-1185">Reference proteome</keyword>